<evidence type="ECO:0000259" key="3">
    <source>
        <dbReference type="Pfam" id="PF02397"/>
    </source>
</evidence>
<keyword evidence="2" id="KW-0472">Membrane</keyword>
<gene>
    <name evidence="4" type="ORF">GJJ30_06525</name>
</gene>
<dbReference type="Proteomes" id="UP000441754">
    <property type="component" value="Unassembled WGS sequence"/>
</dbReference>
<dbReference type="GO" id="GO:0016780">
    <property type="term" value="F:phosphotransferase activity, for other substituted phosphate groups"/>
    <property type="evidence" value="ECO:0007669"/>
    <property type="project" value="TreeGrafter"/>
</dbReference>
<keyword evidence="5" id="KW-1185">Reference proteome</keyword>
<keyword evidence="2" id="KW-1133">Transmembrane helix</keyword>
<dbReference type="RefSeq" id="WP_154174333.1">
    <property type="nucleotide sequence ID" value="NZ_WJXZ01000002.1"/>
</dbReference>
<evidence type="ECO:0000256" key="2">
    <source>
        <dbReference type="SAM" id="Phobius"/>
    </source>
</evidence>
<proteinExistence type="inferred from homology"/>
<accession>A0A7K0EGK1</accession>
<evidence type="ECO:0000256" key="1">
    <source>
        <dbReference type="ARBA" id="ARBA00006464"/>
    </source>
</evidence>
<dbReference type="AlphaFoldDB" id="A0A7K0EGK1"/>
<sequence>MYRKVGKRLIDVIISAMAILMLLPILLVLVIVLAVANRGNPFFVQVRPGRNERTFTLVKLKTMNDRRDANGILLSDADRLTPLGRLIRKTSLDELPQLWSVLKGDMSLIGPRPLLVEYLPLYNDQQRRRHAVRPGITGWAQVNGRNTVSWKKKFEYDVWYVDNLSFDLDCKIMMLTIQKVLKSEGISSVSSATMEKFTGTI</sequence>
<comment type="caution">
    <text evidence="4">The sequence shown here is derived from an EMBL/GenBank/DDBJ whole genome shotgun (WGS) entry which is preliminary data.</text>
</comment>
<name>A0A7K0EGK1_9BACT</name>
<evidence type="ECO:0000313" key="4">
    <source>
        <dbReference type="EMBL" id="MRS60944.1"/>
    </source>
</evidence>
<organism evidence="4 5">
    <name type="scientific">Larkinella terrae</name>
    <dbReference type="NCBI Taxonomy" id="2025311"/>
    <lineage>
        <taxon>Bacteria</taxon>
        <taxon>Pseudomonadati</taxon>
        <taxon>Bacteroidota</taxon>
        <taxon>Cytophagia</taxon>
        <taxon>Cytophagales</taxon>
        <taxon>Spirosomataceae</taxon>
        <taxon>Larkinella</taxon>
    </lineage>
</organism>
<reference evidence="4 5" key="1">
    <citation type="journal article" date="2018" name="Antonie Van Leeuwenhoek">
        <title>Larkinella terrae sp. nov., isolated from soil on Jeju Island, South Korea.</title>
        <authorList>
            <person name="Ten L.N."/>
            <person name="Jeon J."/>
            <person name="Park S.J."/>
            <person name="Park S."/>
            <person name="Lee S.Y."/>
            <person name="Kim M.K."/>
            <person name="Jung H.Y."/>
        </authorList>
    </citation>
    <scope>NUCLEOTIDE SEQUENCE [LARGE SCALE GENOMIC DNA]</scope>
    <source>
        <strain evidence="4 5">KCTC 52001</strain>
    </source>
</reference>
<dbReference type="PANTHER" id="PTHR30576:SF8">
    <property type="entry name" value="UNDECAPRENYL-PHOSPHATE GALACTOSE PHOSPHOTRANSFERASE"/>
    <property type="match status" value="1"/>
</dbReference>
<dbReference type="PANTHER" id="PTHR30576">
    <property type="entry name" value="COLANIC BIOSYNTHESIS UDP-GLUCOSE LIPID CARRIER TRANSFERASE"/>
    <property type="match status" value="1"/>
</dbReference>
<keyword evidence="2" id="KW-0812">Transmembrane</keyword>
<dbReference type="InterPro" id="IPR003362">
    <property type="entry name" value="Bact_transf"/>
</dbReference>
<dbReference type="OrthoDB" id="9774190at2"/>
<evidence type="ECO:0000313" key="5">
    <source>
        <dbReference type="Proteomes" id="UP000441754"/>
    </source>
</evidence>
<protein>
    <submittedName>
        <fullName evidence="4">Lipid carrier--UDP-N-acetylgalactosaminyltransferase</fullName>
    </submittedName>
</protein>
<dbReference type="EMBL" id="WJXZ01000002">
    <property type="protein sequence ID" value="MRS60944.1"/>
    <property type="molecule type" value="Genomic_DNA"/>
</dbReference>
<comment type="similarity">
    <text evidence="1">Belongs to the bacterial sugar transferase family.</text>
</comment>
<feature type="transmembrane region" description="Helical" evidence="2">
    <location>
        <begin position="12"/>
        <end position="36"/>
    </location>
</feature>
<dbReference type="Pfam" id="PF02397">
    <property type="entry name" value="Bac_transf"/>
    <property type="match status" value="1"/>
</dbReference>
<feature type="domain" description="Bacterial sugar transferase" evidence="3">
    <location>
        <begin position="7"/>
        <end position="182"/>
    </location>
</feature>
<keyword evidence="4" id="KW-0808">Transferase</keyword>